<dbReference type="PROSITE" id="PS51782">
    <property type="entry name" value="LYSM"/>
    <property type="match status" value="1"/>
</dbReference>
<proteinExistence type="predicted"/>
<dbReference type="AlphaFoldDB" id="A0A7S4HBZ9"/>
<dbReference type="Gene3D" id="3.10.350.10">
    <property type="entry name" value="LysM domain"/>
    <property type="match status" value="1"/>
</dbReference>
<dbReference type="SUPFAM" id="SSF54106">
    <property type="entry name" value="LysM domain"/>
    <property type="match status" value="1"/>
</dbReference>
<organism evidence="2">
    <name type="scientific">Guillardia theta</name>
    <name type="common">Cryptophyte</name>
    <name type="synonym">Cryptomonas phi</name>
    <dbReference type="NCBI Taxonomy" id="55529"/>
    <lineage>
        <taxon>Eukaryota</taxon>
        <taxon>Cryptophyceae</taxon>
        <taxon>Pyrenomonadales</taxon>
        <taxon>Geminigeraceae</taxon>
        <taxon>Guillardia</taxon>
    </lineage>
</organism>
<dbReference type="InterPro" id="IPR036779">
    <property type="entry name" value="LysM_dom_sf"/>
</dbReference>
<dbReference type="Pfam" id="PF01476">
    <property type="entry name" value="LysM"/>
    <property type="match status" value="1"/>
</dbReference>
<gene>
    <name evidence="2" type="ORF">GTHE00462_LOCUS3435</name>
</gene>
<dbReference type="EMBL" id="HBKN01004103">
    <property type="protein sequence ID" value="CAE2194124.1"/>
    <property type="molecule type" value="Transcribed_RNA"/>
</dbReference>
<sequence length="448" mass="49819">MLPNPWARADPGSCFVLPVTVGRETIFNVSVNATDAYPVIDSTFGAPTGSFLSQVRTENGRNVRTFQYQALHGQEGYTFKVCFLTMAAGSSSSSPSSPSYCTSGPITSLPSSATAEEVSQKLPFLSDSFPFCVYLYVYSIDISVNIDSDQPVSDLIDSNSCLINKYIDVGLNCYLNLDISYVQTMVQDFSSLEYLPTYMNYTYGDYNLSFTGSNTPSCINCKTPSRSLPLSVETCWQLPSPTECCGNNVCDGAETSLTCPQDCQTSRSRLRLHRVNDTFSQLTFQPDIYKQGRRLLLCLAPVLQGASYQQYLINSVTVNGRRTCDNRICFILYVNPCRFCILDSLTVSTVNLLTLAKISRTIFNDMDWVKFYNYNPHISNPDHLQLREVINTGVTYRIKAGDDLILIAARMQTTVKSLINLNPFLNKAILIPGEEICVNICNMPTPMV</sequence>
<name>A0A7S4HBZ9_GUITH</name>
<dbReference type="InterPro" id="IPR018392">
    <property type="entry name" value="LysM"/>
</dbReference>
<dbReference type="SMART" id="SM00257">
    <property type="entry name" value="LysM"/>
    <property type="match status" value="1"/>
</dbReference>
<reference evidence="2" key="1">
    <citation type="submission" date="2021-01" db="EMBL/GenBank/DDBJ databases">
        <authorList>
            <person name="Corre E."/>
            <person name="Pelletier E."/>
            <person name="Niang G."/>
            <person name="Scheremetjew M."/>
            <person name="Finn R."/>
            <person name="Kale V."/>
            <person name="Holt S."/>
            <person name="Cochrane G."/>
            <person name="Meng A."/>
            <person name="Brown T."/>
            <person name="Cohen L."/>
        </authorList>
    </citation>
    <scope>NUCLEOTIDE SEQUENCE</scope>
    <source>
        <strain evidence="2">CCMP 2712</strain>
    </source>
</reference>
<dbReference type="CDD" id="cd00118">
    <property type="entry name" value="LysM"/>
    <property type="match status" value="1"/>
</dbReference>
<protein>
    <recommendedName>
        <fullName evidence="1">LysM domain-containing protein</fullName>
    </recommendedName>
</protein>
<feature type="domain" description="LysM" evidence="1">
    <location>
        <begin position="394"/>
        <end position="438"/>
    </location>
</feature>
<evidence type="ECO:0000313" key="2">
    <source>
        <dbReference type="EMBL" id="CAE2194124.1"/>
    </source>
</evidence>
<evidence type="ECO:0000259" key="1">
    <source>
        <dbReference type="PROSITE" id="PS51782"/>
    </source>
</evidence>
<accession>A0A7S4HBZ9</accession>